<keyword evidence="3" id="KW-0539">Nucleus</keyword>
<dbReference type="PROSITE" id="PS00346">
    <property type="entry name" value="ETS_DOMAIN_2"/>
    <property type="match status" value="1"/>
</dbReference>
<dbReference type="SMART" id="SM00413">
    <property type="entry name" value="ETS"/>
    <property type="match status" value="1"/>
</dbReference>
<dbReference type="RefSeq" id="XP_002108431.1">
    <property type="nucleotide sequence ID" value="XM_002108395.1"/>
</dbReference>
<dbReference type="PANTHER" id="PTHR11849:SF289">
    <property type="entry name" value="ETS-LIKE PROTEIN POINTED"/>
    <property type="match status" value="1"/>
</dbReference>
<dbReference type="OrthoDB" id="10067219at2759"/>
<dbReference type="PRINTS" id="PR00454">
    <property type="entry name" value="ETSDOMAIN"/>
</dbReference>
<evidence type="ECO:0000259" key="4">
    <source>
        <dbReference type="PROSITE" id="PS50061"/>
    </source>
</evidence>
<name>B3RIG5_TRIAD</name>
<dbReference type="InterPro" id="IPR036388">
    <property type="entry name" value="WH-like_DNA-bd_sf"/>
</dbReference>
<evidence type="ECO:0000256" key="1">
    <source>
        <dbReference type="ARBA" id="ARBA00005562"/>
    </source>
</evidence>
<dbReference type="eggNOG" id="KOG3806">
    <property type="taxonomic scope" value="Eukaryota"/>
</dbReference>
<keyword evidence="6" id="KW-1185">Reference proteome</keyword>
<dbReference type="GO" id="GO:0000981">
    <property type="term" value="F:DNA-binding transcription factor activity, RNA polymerase II-specific"/>
    <property type="evidence" value="ECO:0000318"/>
    <property type="project" value="GO_Central"/>
</dbReference>
<dbReference type="PANTHER" id="PTHR11849">
    <property type="entry name" value="ETS"/>
    <property type="match status" value="1"/>
</dbReference>
<dbReference type="GO" id="GO:0006357">
    <property type="term" value="P:regulation of transcription by RNA polymerase II"/>
    <property type="evidence" value="ECO:0000318"/>
    <property type="project" value="GO_Central"/>
</dbReference>
<organism evidence="5 6">
    <name type="scientific">Trichoplax adhaerens</name>
    <name type="common">Trichoplax reptans</name>
    <dbReference type="NCBI Taxonomy" id="10228"/>
    <lineage>
        <taxon>Eukaryota</taxon>
        <taxon>Metazoa</taxon>
        <taxon>Placozoa</taxon>
        <taxon>Uniplacotomia</taxon>
        <taxon>Trichoplacea</taxon>
        <taxon>Trichoplacidae</taxon>
        <taxon>Trichoplax</taxon>
    </lineage>
</organism>
<dbReference type="PROSITE" id="PS50061">
    <property type="entry name" value="ETS_DOMAIN_3"/>
    <property type="match status" value="1"/>
</dbReference>
<dbReference type="OMA" id="CQSFIIW"/>
<dbReference type="InterPro" id="IPR046328">
    <property type="entry name" value="ETS_fam"/>
</dbReference>
<dbReference type="AlphaFoldDB" id="B3RIG5"/>
<gene>
    <name evidence="5" type="ORF">TRIADDRAFT_19387</name>
</gene>
<dbReference type="FunFam" id="1.10.10.10:FF:001050">
    <property type="entry name" value="Predicted protein"/>
    <property type="match status" value="1"/>
</dbReference>
<dbReference type="GO" id="GO:0030154">
    <property type="term" value="P:cell differentiation"/>
    <property type="evidence" value="ECO:0000318"/>
    <property type="project" value="GO_Central"/>
</dbReference>
<evidence type="ECO:0000313" key="5">
    <source>
        <dbReference type="EMBL" id="EDV29229.1"/>
    </source>
</evidence>
<keyword evidence="2 3" id="KW-0238">DNA-binding</keyword>
<feature type="non-terminal residue" evidence="5">
    <location>
        <position position="1"/>
    </location>
</feature>
<dbReference type="GO" id="GO:0043565">
    <property type="term" value="F:sequence-specific DNA binding"/>
    <property type="evidence" value="ECO:0007669"/>
    <property type="project" value="InterPro"/>
</dbReference>
<dbReference type="HOGENOM" id="CLU_099695_2_0_1"/>
<evidence type="ECO:0000313" key="6">
    <source>
        <dbReference type="Proteomes" id="UP000009022"/>
    </source>
</evidence>
<comment type="subcellular location">
    <subcellularLocation>
        <location evidence="3">Nucleus</location>
    </subcellularLocation>
</comment>
<dbReference type="CTD" id="6749645"/>
<sequence length="133" mass="15671">NGPIQLWQFLLDLLTDKLQMGSPCIAWTGDDWEFKLLDPDRVAELWGRRKNKPNMNYEKLSRGLRYYYDKHIIKKVAGERYVYKFVCDLSRIIGYKPEDVHNYVGLVISRTGEIRHLPLISHFESIPSGDRIM</sequence>
<dbReference type="Proteomes" id="UP000009022">
    <property type="component" value="Unassembled WGS sequence"/>
</dbReference>
<dbReference type="InterPro" id="IPR000418">
    <property type="entry name" value="Ets_dom"/>
</dbReference>
<dbReference type="EMBL" id="DS985241">
    <property type="protein sequence ID" value="EDV29229.1"/>
    <property type="molecule type" value="Genomic_DNA"/>
</dbReference>
<dbReference type="GO" id="GO:0005634">
    <property type="term" value="C:nucleus"/>
    <property type="evidence" value="ECO:0000318"/>
    <property type="project" value="GO_Central"/>
</dbReference>
<evidence type="ECO:0000256" key="3">
    <source>
        <dbReference type="RuleBase" id="RU004019"/>
    </source>
</evidence>
<dbReference type="SUPFAM" id="SSF46785">
    <property type="entry name" value="Winged helix' DNA-binding domain"/>
    <property type="match status" value="1"/>
</dbReference>
<proteinExistence type="inferred from homology"/>
<accession>B3RIG5</accession>
<dbReference type="PROSITE" id="PS00345">
    <property type="entry name" value="ETS_DOMAIN_1"/>
    <property type="match status" value="1"/>
</dbReference>
<dbReference type="InParanoid" id="B3RIG5"/>
<protein>
    <recommendedName>
        <fullName evidence="4">ETS domain-containing protein</fullName>
    </recommendedName>
</protein>
<dbReference type="Gene3D" id="1.10.10.10">
    <property type="entry name" value="Winged helix-like DNA-binding domain superfamily/Winged helix DNA-binding domain"/>
    <property type="match status" value="1"/>
</dbReference>
<dbReference type="KEGG" id="tad:TRIADDRAFT_19387"/>
<dbReference type="GeneID" id="6749645"/>
<evidence type="ECO:0000256" key="2">
    <source>
        <dbReference type="ARBA" id="ARBA00023125"/>
    </source>
</evidence>
<dbReference type="STRING" id="10228.B3RIG5"/>
<feature type="domain" description="ETS" evidence="4">
    <location>
        <begin position="4"/>
        <end position="86"/>
    </location>
</feature>
<comment type="similarity">
    <text evidence="1 3">Belongs to the ETS family.</text>
</comment>
<reference evidence="5 6" key="1">
    <citation type="journal article" date="2008" name="Nature">
        <title>The Trichoplax genome and the nature of placozoans.</title>
        <authorList>
            <person name="Srivastava M."/>
            <person name="Begovic E."/>
            <person name="Chapman J."/>
            <person name="Putnam N.H."/>
            <person name="Hellsten U."/>
            <person name="Kawashima T."/>
            <person name="Kuo A."/>
            <person name="Mitros T."/>
            <person name="Salamov A."/>
            <person name="Carpenter M.L."/>
            <person name="Signorovitch A.Y."/>
            <person name="Moreno M.A."/>
            <person name="Kamm K."/>
            <person name="Grimwood J."/>
            <person name="Schmutz J."/>
            <person name="Shapiro H."/>
            <person name="Grigoriev I.V."/>
            <person name="Buss L.W."/>
            <person name="Schierwater B."/>
            <person name="Dellaporta S.L."/>
            <person name="Rokhsar D.S."/>
        </authorList>
    </citation>
    <scope>NUCLEOTIDE SEQUENCE [LARGE SCALE GENOMIC DNA]</scope>
    <source>
        <strain evidence="5 6">Grell-BS-1999</strain>
    </source>
</reference>
<dbReference type="PhylomeDB" id="B3RIG5"/>
<dbReference type="InterPro" id="IPR036390">
    <property type="entry name" value="WH_DNA-bd_sf"/>
</dbReference>
<dbReference type="Pfam" id="PF00178">
    <property type="entry name" value="Ets"/>
    <property type="match status" value="1"/>
</dbReference>